<dbReference type="OrthoDB" id="10259713at2759"/>
<feature type="coiled-coil region" evidence="7">
    <location>
        <begin position="137"/>
        <end position="207"/>
    </location>
</feature>
<sequence>MESDELLEHLQQMEEEIQILELENMLLQSYSERNLTHGEELDDKVAKKQSRRSAKKEKVPVELSVSQRTNIALEVNETVKSEIDECKNISEKLVDDLRALLELADVNITDVSKETYEFKRDVQNMSVPGKSANDRLLHHLEEKLRSKDSAIDKLSLKNNALKQQILKLGNQLQHKEEMGEVLHVIDFDQLKIENQQFLEKIEERNNELLKLFAPTHDLEPLSQACLQEAHNREHHPNFEWELILESETLKKMIVEKKELTKKVQQEIKGIETERSKVQKANSFLKKQIEESAMPEPLEYVQQKATAYQLQKDVANYERKVEIAEMEHRSLQVKNRSTRGNTTTLFNQ</sequence>
<keyword evidence="12" id="KW-1185">Reference proteome</keyword>
<feature type="region of interest" description="Disordered" evidence="8">
    <location>
        <begin position="38"/>
        <end position="58"/>
    </location>
</feature>
<evidence type="ECO:0000256" key="3">
    <source>
        <dbReference type="ARBA" id="ARBA00023054"/>
    </source>
</evidence>
<dbReference type="EnsemblProtists" id="EKX38632">
    <property type="protein sequence ID" value="EKX38632"/>
    <property type="gene ID" value="GUITHDRAFT_115180"/>
</dbReference>
<dbReference type="KEGG" id="gtt:GUITHDRAFT_115180"/>
<name>L1IRA1_GUITC</name>
<evidence type="ECO:0000256" key="2">
    <source>
        <dbReference type="ARBA" id="ARBA00022794"/>
    </source>
</evidence>
<keyword evidence="2" id="KW-0970">Cilium biogenesis/degradation</keyword>
<feature type="domain" description="CCDC113/CCDC96 coiled-coil" evidence="9">
    <location>
        <begin position="145"/>
        <end position="326"/>
    </location>
</feature>
<dbReference type="Pfam" id="PF13870">
    <property type="entry name" value="CCDC113_CCDC96_CC"/>
    <property type="match status" value="1"/>
</dbReference>
<accession>L1IRA1</accession>
<reference evidence="12" key="2">
    <citation type="submission" date="2012-11" db="EMBL/GenBank/DDBJ databases">
        <authorList>
            <person name="Kuo A."/>
            <person name="Curtis B.A."/>
            <person name="Tanifuji G."/>
            <person name="Burki F."/>
            <person name="Gruber A."/>
            <person name="Irimia M."/>
            <person name="Maruyama S."/>
            <person name="Arias M.C."/>
            <person name="Ball S.G."/>
            <person name="Gile G.H."/>
            <person name="Hirakawa Y."/>
            <person name="Hopkins J.F."/>
            <person name="Rensing S.A."/>
            <person name="Schmutz J."/>
            <person name="Symeonidi A."/>
            <person name="Elias M."/>
            <person name="Eveleigh R.J."/>
            <person name="Herman E.K."/>
            <person name="Klute M.J."/>
            <person name="Nakayama T."/>
            <person name="Obornik M."/>
            <person name="Reyes-Prieto A."/>
            <person name="Armbrust E.V."/>
            <person name="Aves S.J."/>
            <person name="Beiko R.G."/>
            <person name="Coutinho P."/>
            <person name="Dacks J.B."/>
            <person name="Durnford D.G."/>
            <person name="Fast N.M."/>
            <person name="Green B.R."/>
            <person name="Grisdale C."/>
            <person name="Hempe F."/>
            <person name="Henrissat B."/>
            <person name="Hoppner M.P."/>
            <person name="Ishida K.-I."/>
            <person name="Kim E."/>
            <person name="Koreny L."/>
            <person name="Kroth P.G."/>
            <person name="Liu Y."/>
            <person name="Malik S.-B."/>
            <person name="Maier U.G."/>
            <person name="McRose D."/>
            <person name="Mock T."/>
            <person name="Neilson J.A."/>
            <person name="Onodera N.T."/>
            <person name="Poole A.M."/>
            <person name="Pritham E.J."/>
            <person name="Richards T.A."/>
            <person name="Rocap G."/>
            <person name="Roy S.W."/>
            <person name="Sarai C."/>
            <person name="Schaack S."/>
            <person name="Shirato S."/>
            <person name="Slamovits C.H."/>
            <person name="Spencer D.F."/>
            <person name="Suzuki S."/>
            <person name="Worden A.Z."/>
            <person name="Zauner S."/>
            <person name="Barry K."/>
            <person name="Bell C."/>
            <person name="Bharti A.K."/>
            <person name="Crow J.A."/>
            <person name="Grimwood J."/>
            <person name="Kramer R."/>
            <person name="Lindquist E."/>
            <person name="Lucas S."/>
            <person name="Salamov A."/>
            <person name="McFadden G.I."/>
            <person name="Lane C.E."/>
            <person name="Keeling P.J."/>
            <person name="Gray M.W."/>
            <person name="Grigoriev I.V."/>
            <person name="Archibald J.M."/>
        </authorList>
    </citation>
    <scope>NUCLEOTIDE SEQUENCE</scope>
    <source>
        <strain evidence="12">CCMP2712</strain>
    </source>
</reference>
<evidence type="ECO:0000256" key="6">
    <source>
        <dbReference type="ARBA" id="ARBA00044798"/>
    </source>
</evidence>
<evidence type="ECO:0000313" key="12">
    <source>
        <dbReference type="Proteomes" id="UP000011087"/>
    </source>
</evidence>
<evidence type="ECO:0000256" key="8">
    <source>
        <dbReference type="SAM" id="MobiDB-lite"/>
    </source>
</evidence>
<proteinExistence type="inferred from homology"/>
<evidence type="ECO:0000256" key="5">
    <source>
        <dbReference type="ARBA" id="ARBA00044506"/>
    </source>
</evidence>
<reference evidence="11" key="3">
    <citation type="submission" date="2016-03" db="UniProtKB">
        <authorList>
            <consortium name="EnsemblProtists"/>
        </authorList>
    </citation>
    <scope>IDENTIFICATION</scope>
</reference>
<keyword evidence="3 7" id="KW-0175">Coiled coil</keyword>
<reference evidence="10 12" key="1">
    <citation type="journal article" date="2012" name="Nature">
        <title>Algal genomes reveal evolutionary mosaicism and the fate of nucleomorphs.</title>
        <authorList>
            <consortium name="DOE Joint Genome Institute"/>
            <person name="Curtis B.A."/>
            <person name="Tanifuji G."/>
            <person name="Burki F."/>
            <person name="Gruber A."/>
            <person name="Irimia M."/>
            <person name="Maruyama S."/>
            <person name="Arias M.C."/>
            <person name="Ball S.G."/>
            <person name="Gile G.H."/>
            <person name="Hirakawa Y."/>
            <person name="Hopkins J.F."/>
            <person name="Kuo A."/>
            <person name="Rensing S.A."/>
            <person name="Schmutz J."/>
            <person name="Symeonidi A."/>
            <person name="Elias M."/>
            <person name="Eveleigh R.J."/>
            <person name="Herman E.K."/>
            <person name="Klute M.J."/>
            <person name="Nakayama T."/>
            <person name="Obornik M."/>
            <person name="Reyes-Prieto A."/>
            <person name="Armbrust E.V."/>
            <person name="Aves S.J."/>
            <person name="Beiko R.G."/>
            <person name="Coutinho P."/>
            <person name="Dacks J.B."/>
            <person name="Durnford D.G."/>
            <person name="Fast N.M."/>
            <person name="Green B.R."/>
            <person name="Grisdale C.J."/>
            <person name="Hempel F."/>
            <person name="Henrissat B."/>
            <person name="Hoppner M.P."/>
            <person name="Ishida K."/>
            <person name="Kim E."/>
            <person name="Koreny L."/>
            <person name="Kroth P.G."/>
            <person name="Liu Y."/>
            <person name="Malik S.B."/>
            <person name="Maier U.G."/>
            <person name="McRose D."/>
            <person name="Mock T."/>
            <person name="Neilson J.A."/>
            <person name="Onodera N.T."/>
            <person name="Poole A.M."/>
            <person name="Pritham E.J."/>
            <person name="Richards T.A."/>
            <person name="Rocap G."/>
            <person name="Roy S.W."/>
            <person name="Sarai C."/>
            <person name="Schaack S."/>
            <person name="Shirato S."/>
            <person name="Slamovits C.H."/>
            <person name="Spencer D.F."/>
            <person name="Suzuki S."/>
            <person name="Worden A.Z."/>
            <person name="Zauner S."/>
            <person name="Barry K."/>
            <person name="Bell C."/>
            <person name="Bharti A.K."/>
            <person name="Crow J.A."/>
            <person name="Grimwood J."/>
            <person name="Kramer R."/>
            <person name="Lindquist E."/>
            <person name="Lucas S."/>
            <person name="Salamov A."/>
            <person name="McFadden G.I."/>
            <person name="Lane C.E."/>
            <person name="Keeling P.J."/>
            <person name="Gray M.W."/>
            <person name="Grigoriev I.V."/>
            <person name="Archibald J.M."/>
        </authorList>
    </citation>
    <scope>NUCLEOTIDE SEQUENCE</scope>
    <source>
        <strain evidence="10 12">CCMP2712</strain>
    </source>
</reference>
<dbReference type="eggNOG" id="ENOG502QU7J">
    <property type="taxonomic scope" value="Eukaryota"/>
</dbReference>
<evidence type="ECO:0000256" key="4">
    <source>
        <dbReference type="ARBA" id="ARBA00023273"/>
    </source>
</evidence>
<evidence type="ECO:0000313" key="10">
    <source>
        <dbReference type="EMBL" id="EKX38632.1"/>
    </source>
</evidence>
<feature type="coiled-coil region" evidence="7">
    <location>
        <begin position="306"/>
        <end position="333"/>
    </location>
</feature>
<evidence type="ECO:0000313" key="11">
    <source>
        <dbReference type="EnsemblProtists" id="EKX38632"/>
    </source>
</evidence>
<dbReference type="InterPro" id="IPR025254">
    <property type="entry name" value="CCDC113/CCDC96_CC"/>
</dbReference>
<protein>
    <recommendedName>
        <fullName evidence="6">Cilia- and flagella-associated protein 263</fullName>
    </recommendedName>
</protein>
<dbReference type="GeneID" id="17295368"/>
<dbReference type="Proteomes" id="UP000011087">
    <property type="component" value="Unassembled WGS sequence"/>
</dbReference>
<evidence type="ECO:0000259" key="9">
    <source>
        <dbReference type="Pfam" id="PF13870"/>
    </source>
</evidence>
<evidence type="ECO:0000256" key="1">
    <source>
        <dbReference type="ARBA" id="ARBA00004138"/>
    </source>
</evidence>
<dbReference type="EMBL" id="JH993046">
    <property type="protein sequence ID" value="EKX38632.1"/>
    <property type="molecule type" value="Genomic_DNA"/>
</dbReference>
<dbReference type="PANTHER" id="PTHR15654">
    <property type="entry name" value="COILED-COIL DOMAIN-CONTAINING PROTEIN 113-RELATED"/>
    <property type="match status" value="1"/>
</dbReference>
<comment type="subcellular location">
    <subcellularLocation>
        <location evidence="1">Cell projection</location>
        <location evidence="1">Cilium</location>
    </subcellularLocation>
</comment>
<dbReference type="HOGENOM" id="CLU_046867_1_0_1"/>
<dbReference type="GO" id="GO:0005930">
    <property type="term" value="C:axoneme"/>
    <property type="evidence" value="ECO:0007669"/>
    <property type="project" value="TreeGrafter"/>
</dbReference>
<organism evidence="10">
    <name type="scientific">Guillardia theta (strain CCMP2712)</name>
    <name type="common">Cryptophyte</name>
    <dbReference type="NCBI Taxonomy" id="905079"/>
    <lineage>
        <taxon>Eukaryota</taxon>
        <taxon>Cryptophyceae</taxon>
        <taxon>Pyrenomonadales</taxon>
        <taxon>Geminigeraceae</taxon>
        <taxon>Guillardia</taxon>
    </lineage>
</organism>
<dbReference type="RefSeq" id="XP_005825612.1">
    <property type="nucleotide sequence ID" value="XM_005825555.1"/>
</dbReference>
<dbReference type="PaxDb" id="55529-EKX38632"/>
<keyword evidence="4" id="KW-0966">Cell projection</keyword>
<dbReference type="OMA" id="TCQQHRA"/>
<comment type="similarity">
    <text evidence="5">Belongs to the CFAP263 family.</text>
</comment>
<evidence type="ECO:0000256" key="7">
    <source>
        <dbReference type="SAM" id="Coils"/>
    </source>
</evidence>
<dbReference type="GO" id="GO:0060271">
    <property type="term" value="P:cilium assembly"/>
    <property type="evidence" value="ECO:0007669"/>
    <property type="project" value="TreeGrafter"/>
</dbReference>
<dbReference type="AlphaFoldDB" id="L1IRA1"/>
<dbReference type="STRING" id="905079.L1IRA1"/>
<gene>
    <name evidence="10" type="ORF">GUITHDRAFT_115180</name>
</gene>
<dbReference type="GO" id="GO:0036064">
    <property type="term" value="C:ciliary basal body"/>
    <property type="evidence" value="ECO:0007669"/>
    <property type="project" value="TreeGrafter"/>
</dbReference>
<feature type="coiled-coil region" evidence="7">
    <location>
        <begin position="3"/>
        <end position="30"/>
    </location>
</feature>
<dbReference type="PANTHER" id="PTHR15654:SF2">
    <property type="entry name" value="COILED-COIL DOMAIN-CONTAINING PROTEIN 113"/>
    <property type="match status" value="1"/>
</dbReference>
<dbReference type="InterPro" id="IPR051885">
    <property type="entry name" value="CC_CF"/>
</dbReference>